<dbReference type="Gene3D" id="1.10.510.10">
    <property type="entry name" value="Transferase(Phosphotransferase) domain 1"/>
    <property type="match status" value="1"/>
</dbReference>
<dbReference type="PROSITE" id="PS50011">
    <property type="entry name" value="PROTEIN_KINASE_DOM"/>
    <property type="match status" value="1"/>
</dbReference>
<evidence type="ECO:0000259" key="7">
    <source>
        <dbReference type="PROSITE" id="PS50011"/>
    </source>
</evidence>
<reference evidence="9" key="2">
    <citation type="submission" date="2019-02" db="EMBL/GenBank/DDBJ databases">
        <title>Granulicella sibirica sp. nov., a psychrotolerant acidobacterium isolated from an organic soil layer in forested tundra, West Siberia.</title>
        <authorList>
            <person name="Oshkin I.Y."/>
            <person name="Kulichevskaya I.S."/>
            <person name="Rijpstra W.I.C."/>
            <person name="Sinninghe Damste J.S."/>
            <person name="Rakitin A.L."/>
            <person name="Ravin N.V."/>
            <person name="Dedysh S.N."/>
        </authorList>
    </citation>
    <scope>NUCLEOTIDE SEQUENCE [LARGE SCALE GENOMIC DNA]</scope>
    <source>
        <strain evidence="9">AF10</strain>
    </source>
</reference>
<dbReference type="Proteomes" id="UP000289437">
    <property type="component" value="Unassembled WGS sequence"/>
</dbReference>
<evidence type="ECO:0000313" key="9">
    <source>
        <dbReference type="Proteomes" id="UP000289437"/>
    </source>
</evidence>
<evidence type="ECO:0000256" key="3">
    <source>
        <dbReference type="ARBA" id="ARBA00022777"/>
    </source>
</evidence>
<dbReference type="Gene3D" id="1.25.40.10">
    <property type="entry name" value="Tetratricopeptide repeat domain"/>
    <property type="match status" value="3"/>
</dbReference>
<dbReference type="Pfam" id="PF00069">
    <property type="entry name" value="Pkinase"/>
    <property type="match status" value="1"/>
</dbReference>
<evidence type="ECO:0000313" key="8">
    <source>
        <dbReference type="EMBL" id="RXH58285.1"/>
    </source>
</evidence>
<dbReference type="GO" id="GO:0004674">
    <property type="term" value="F:protein serine/threonine kinase activity"/>
    <property type="evidence" value="ECO:0007669"/>
    <property type="project" value="UniProtKB-KW"/>
</dbReference>
<feature type="binding site" evidence="6">
    <location>
        <position position="58"/>
    </location>
    <ligand>
        <name>ATP</name>
        <dbReference type="ChEBI" id="CHEBI:30616"/>
    </ligand>
</feature>
<dbReference type="GO" id="GO:0005524">
    <property type="term" value="F:ATP binding"/>
    <property type="evidence" value="ECO:0007669"/>
    <property type="project" value="UniProtKB-UniRule"/>
</dbReference>
<dbReference type="OrthoDB" id="9801841at2"/>
<evidence type="ECO:0000256" key="4">
    <source>
        <dbReference type="ARBA" id="ARBA00022840"/>
    </source>
</evidence>
<gene>
    <name evidence="8" type="ORF">GRAN_1595</name>
</gene>
<evidence type="ECO:0000256" key="2">
    <source>
        <dbReference type="ARBA" id="ARBA00022741"/>
    </source>
</evidence>
<keyword evidence="4 6" id="KW-0067">ATP-binding</keyword>
<feature type="repeat" description="TPR" evidence="5">
    <location>
        <begin position="454"/>
        <end position="487"/>
    </location>
</feature>
<sequence>MNEEPTLPLPTEPSSTASVSAASRKWGGFELLARVGHGGFGEVYRAWDPHLRREVALKLLLPGVVGGDQEYQMMLREARALASVQHPNIVHVYGIDRHDGRVGFWTDFVRGKTLSVLLGDQGPFGYREAALIGLDVTKALSAVHRAGILHRDIKAENVMREEGGRILLMDFGLSALPQRAANLAGTPNYMAPELFVGSPPSAATDVYAIGVLLYFLVSGTHPAKLTGLSLEQMKAALRKRTPLVDVRSDLPEGFLRVVNTAMESDPSRRFSSAGRLAEALAETLGSGATSASSEVIPPKKRARVAVFAGAGVLLLLIAGGAWKFEGSRRSSPASAGTSVSDDDLYQRAEGLLLRSYQEANTVEAVKEFQALLAANPNYALAQAGLGTAYFIQYRGSDDPRLLEMAKAATSRAIQLDPNIAPPYVTLARIAAMEGQNALAMQQAQKAMSIDKRNADAYRALSEVYDAEGRGDDALASMQKAADLAPDDWRWAMNLGGLYLKAGRLDEAAQEYKKSADLAKDNATAYYDLGLVAMRRNKLDEARASLERSLAIEPNAGTYELLGELLVLQGKYGEAVTTGKKAAGLSPNDYRIWGDLGGAYLMTPDGHEKAMEAFRKAVTTAEEARKKEPNNPELLVLLADAYAWLGEKDRSAVLLRQTLTLSSDDPNIDYRAGATYEILGQRDTAMRLIAKALARGAYVADFERDPYLAGLRKDPAFTGILADAKSKNAVDTPKKRA</sequence>
<evidence type="ECO:0000256" key="1">
    <source>
        <dbReference type="ARBA" id="ARBA00022679"/>
    </source>
</evidence>
<dbReference type="PROSITE" id="PS00107">
    <property type="entry name" value="PROTEIN_KINASE_ATP"/>
    <property type="match status" value="1"/>
</dbReference>
<dbReference type="InterPro" id="IPR011990">
    <property type="entry name" value="TPR-like_helical_dom_sf"/>
</dbReference>
<accession>A0A4Q0T3I7</accession>
<dbReference type="Pfam" id="PF13432">
    <property type="entry name" value="TPR_16"/>
    <property type="match status" value="2"/>
</dbReference>
<proteinExistence type="predicted"/>
<dbReference type="CDD" id="cd14014">
    <property type="entry name" value="STKc_PknB_like"/>
    <property type="match status" value="1"/>
</dbReference>
<keyword evidence="8" id="KW-0723">Serine/threonine-protein kinase</keyword>
<dbReference type="PROSITE" id="PS50005">
    <property type="entry name" value="TPR"/>
    <property type="match status" value="3"/>
</dbReference>
<evidence type="ECO:0000256" key="5">
    <source>
        <dbReference type="PROSITE-ProRule" id="PRU00339"/>
    </source>
</evidence>
<dbReference type="InterPro" id="IPR000719">
    <property type="entry name" value="Prot_kinase_dom"/>
</dbReference>
<keyword evidence="9" id="KW-1185">Reference proteome</keyword>
<comment type="caution">
    <text evidence="8">The sequence shown here is derived from an EMBL/GenBank/DDBJ whole genome shotgun (WGS) entry which is preliminary data.</text>
</comment>
<keyword evidence="2 6" id="KW-0547">Nucleotide-binding</keyword>
<dbReference type="SMART" id="SM00220">
    <property type="entry name" value="S_TKc"/>
    <property type="match status" value="1"/>
</dbReference>
<reference evidence="8 9" key="1">
    <citation type="submission" date="2018-11" db="EMBL/GenBank/DDBJ databases">
        <authorList>
            <person name="Mardanov A.V."/>
            <person name="Ravin N.V."/>
            <person name="Dedysh S.N."/>
        </authorList>
    </citation>
    <scope>NUCLEOTIDE SEQUENCE [LARGE SCALE GENOMIC DNA]</scope>
    <source>
        <strain evidence="8 9">AF10</strain>
    </source>
</reference>
<name>A0A4Q0T3I7_9BACT</name>
<dbReference type="AlphaFoldDB" id="A0A4Q0T3I7"/>
<keyword evidence="1" id="KW-0808">Transferase</keyword>
<organism evidence="8 9">
    <name type="scientific">Granulicella sibirica</name>
    <dbReference type="NCBI Taxonomy" id="2479048"/>
    <lineage>
        <taxon>Bacteria</taxon>
        <taxon>Pseudomonadati</taxon>
        <taxon>Acidobacteriota</taxon>
        <taxon>Terriglobia</taxon>
        <taxon>Terriglobales</taxon>
        <taxon>Acidobacteriaceae</taxon>
        <taxon>Granulicella</taxon>
    </lineage>
</organism>
<keyword evidence="5" id="KW-0802">TPR repeat</keyword>
<dbReference type="Gene3D" id="3.30.200.20">
    <property type="entry name" value="Phosphorylase Kinase, domain 1"/>
    <property type="match status" value="1"/>
</dbReference>
<dbReference type="PROSITE" id="PS50293">
    <property type="entry name" value="TPR_REGION"/>
    <property type="match status" value="1"/>
</dbReference>
<evidence type="ECO:0000256" key="6">
    <source>
        <dbReference type="PROSITE-ProRule" id="PRU10141"/>
    </source>
</evidence>
<dbReference type="SMART" id="SM00028">
    <property type="entry name" value="TPR"/>
    <property type="match status" value="7"/>
</dbReference>
<dbReference type="InterPro" id="IPR017441">
    <property type="entry name" value="Protein_kinase_ATP_BS"/>
</dbReference>
<dbReference type="PANTHER" id="PTHR43289">
    <property type="entry name" value="MITOGEN-ACTIVATED PROTEIN KINASE KINASE KINASE 20-RELATED"/>
    <property type="match status" value="1"/>
</dbReference>
<dbReference type="SUPFAM" id="SSF48452">
    <property type="entry name" value="TPR-like"/>
    <property type="match status" value="2"/>
</dbReference>
<keyword evidence="3 8" id="KW-0418">Kinase</keyword>
<protein>
    <submittedName>
        <fullName evidence="8">Serine/threonine protein kinase</fullName>
    </submittedName>
</protein>
<dbReference type="InterPro" id="IPR011009">
    <property type="entry name" value="Kinase-like_dom_sf"/>
</dbReference>
<dbReference type="EMBL" id="RDSM01000001">
    <property type="protein sequence ID" value="RXH58285.1"/>
    <property type="molecule type" value="Genomic_DNA"/>
</dbReference>
<feature type="repeat" description="TPR" evidence="5">
    <location>
        <begin position="488"/>
        <end position="521"/>
    </location>
</feature>
<dbReference type="PANTHER" id="PTHR43289:SF34">
    <property type="entry name" value="SERINE_THREONINE-PROTEIN KINASE YBDM-RELATED"/>
    <property type="match status" value="1"/>
</dbReference>
<dbReference type="SUPFAM" id="SSF56112">
    <property type="entry name" value="Protein kinase-like (PK-like)"/>
    <property type="match status" value="1"/>
</dbReference>
<feature type="repeat" description="TPR" evidence="5">
    <location>
        <begin position="522"/>
        <end position="555"/>
    </location>
</feature>
<dbReference type="RefSeq" id="WP_128912305.1">
    <property type="nucleotide sequence ID" value="NZ_RDSM01000001.1"/>
</dbReference>
<dbReference type="InterPro" id="IPR019734">
    <property type="entry name" value="TPR_rpt"/>
</dbReference>
<feature type="domain" description="Protein kinase" evidence="7">
    <location>
        <begin position="29"/>
        <end position="284"/>
    </location>
</feature>